<protein>
    <submittedName>
        <fullName evidence="2">Uncharacterized protein</fullName>
    </submittedName>
</protein>
<dbReference type="Proteomes" id="UP001499987">
    <property type="component" value="Unassembled WGS sequence"/>
</dbReference>
<keyword evidence="1" id="KW-0472">Membrane</keyword>
<organism evidence="2 3">
    <name type="scientific">Kitasatospora arboriphila</name>
    <dbReference type="NCBI Taxonomy" id="258052"/>
    <lineage>
        <taxon>Bacteria</taxon>
        <taxon>Bacillati</taxon>
        <taxon>Actinomycetota</taxon>
        <taxon>Actinomycetes</taxon>
        <taxon>Kitasatosporales</taxon>
        <taxon>Streptomycetaceae</taxon>
        <taxon>Kitasatospora</taxon>
    </lineage>
</organism>
<sequence length="91" mass="9479">MTETAARLKPLATALLLPVLLPLHLGMPYLHVRLGRLRAARASGDRGAISIELALTIIVLVAIAGAVLAAVKLLAGKAEQKIPTDVPDAVK</sequence>
<keyword evidence="3" id="KW-1185">Reference proteome</keyword>
<evidence type="ECO:0000313" key="3">
    <source>
        <dbReference type="Proteomes" id="UP001499987"/>
    </source>
</evidence>
<name>A0ABN1TRF5_9ACTN</name>
<evidence type="ECO:0000256" key="1">
    <source>
        <dbReference type="SAM" id="Phobius"/>
    </source>
</evidence>
<reference evidence="2 3" key="1">
    <citation type="journal article" date="2019" name="Int. J. Syst. Evol. Microbiol.">
        <title>The Global Catalogue of Microorganisms (GCM) 10K type strain sequencing project: providing services to taxonomists for standard genome sequencing and annotation.</title>
        <authorList>
            <consortium name="The Broad Institute Genomics Platform"/>
            <consortium name="The Broad Institute Genome Sequencing Center for Infectious Disease"/>
            <person name="Wu L."/>
            <person name="Ma J."/>
        </authorList>
    </citation>
    <scope>NUCLEOTIDE SEQUENCE [LARGE SCALE GENOMIC DNA]</scope>
    <source>
        <strain evidence="2 3">JCM 13002</strain>
    </source>
</reference>
<evidence type="ECO:0000313" key="2">
    <source>
        <dbReference type="EMBL" id="GAA1097318.1"/>
    </source>
</evidence>
<dbReference type="EMBL" id="BAAALD010000045">
    <property type="protein sequence ID" value="GAA1097318.1"/>
    <property type="molecule type" value="Genomic_DNA"/>
</dbReference>
<dbReference type="RefSeq" id="WP_030265308.1">
    <property type="nucleotide sequence ID" value="NZ_BAAALD010000045.1"/>
</dbReference>
<comment type="caution">
    <text evidence="2">The sequence shown here is derived from an EMBL/GenBank/DDBJ whole genome shotgun (WGS) entry which is preliminary data.</text>
</comment>
<keyword evidence="1" id="KW-0812">Transmembrane</keyword>
<feature type="transmembrane region" description="Helical" evidence="1">
    <location>
        <begin position="49"/>
        <end position="71"/>
    </location>
</feature>
<keyword evidence="1" id="KW-1133">Transmembrane helix</keyword>
<proteinExistence type="predicted"/>
<accession>A0ABN1TRF5</accession>
<gene>
    <name evidence="2" type="ORF">GCM10009663_45390</name>
</gene>